<name>A0A1M7PK93_9ACTN</name>
<dbReference type="STRING" id="134849.SAMN05443668_103443"/>
<organism evidence="1 2">
    <name type="scientific">Cryptosporangium aurantiacum</name>
    <dbReference type="NCBI Taxonomy" id="134849"/>
    <lineage>
        <taxon>Bacteria</taxon>
        <taxon>Bacillati</taxon>
        <taxon>Actinomycetota</taxon>
        <taxon>Actinomycetes</taxon>
        <taxon>Cryptosporangiales</taxon>
        <taxon>Cryptosporangiaceae</taxon>
        <taxon>Cryptosporangium</taxon>
    </lineage>
</organism>
<accession>A0A1M7PK93</accession>
<proteinExistence type="predicted"/>
<dbReference type="AlphaFoldDB" id="A0A1M7PK93"/>
<dbReference type="EMBL" id="FRCS01000003">
    <property type="protein sequence ID" value="SHN17613.1"/>
    <property type="molecule type" value="Genomic_DNA"/>
</dbReference>
<evidence type="ECO:0000313" key="2">
    <source>
        <dbReference type="Proteomes" id="UP000184440"/>
    </source>
</evidence>
<reference evidence="1 2" key="1">
    <citation type="submission" date="2016-11" db="EMBL/GenBank/DDBJ databases">
        <authorList>
            <person name="Jaros S."/>
            <person name="Januszkiewicz K."/>
            <person name="Wedrychowicz H."/>
        </authorList>
    </citation>
    <scope>NUCLEOTIDE SEQUENCE [LARGE SCALE GENOMIC DNA]</scope>
    <source>
        <strain evidence="1 2">DSM 46144</strain>
    </source>
</reference>
<sequence length="91" mass="10237">MVTVDSHLLTPGEAARAGGRARELAELRNEFGWVRISLDERGNSPRLQITDVETGATILVSPLELASLCLATDDDRLDWLRVGHYRDERHR</sequence>
<keyword evidence="2" id="KW-1185">Reference proteome</keyword>
<gene>
    <name evidence="1" type="ORF">SAMN05443668_103443</name>
</gene>
<evidence type="ECO:0000313" key="1">
    <source>
        <dbReference type="EMBL" id="SHN17613.1"/>
    </source>
</evidence>
<dbReference type="Proteomes" id="UP000184440">
    <property type="component" value="Unassembled WGS sequence"/>
</dbReference>
<dbReference type="RefSeq" id="WP_218617471.1">
    <property type="nucleotide sequence ID" value="NZ_FRCS01000003.1"/>
</dbReference>
<protein>
    <submittedName>
        <fullName evidence="1">Uncharacterized protein</fullName>
    </submittedName>
</protein>